<dbReference type="STRING" id="289078.A0A2X0LRR2"/>
<keyword evidence="2" id="KW-0238">DNA-binding</keyword>
<dbReference type="GO" id="GO:0043565">
    <property type="term" value="F:sequence-specific DNA binding"/>
    <property type="evidence" value="ECO:0007669"/>
    <property type="project" value="InterPro"/>
</dbReference>
<dbReference type="InterPro" id="IPR036388">
    <property type="entry name" value="WH-like_DNA-bd_sf"/>
</dbReference>
<dbReference type="SUPFAM" id="SSF46785">
    <property type="entry name" value="Winged helix' DNA-binding domain"/>
    <property type="match status" value="1"/>
</dbReference>
<dbReference type="Proteomes" id="UP000249723">
    <property type="component" value="Unassembled WGS sequence"/>
</dbReference>
<feature type="domain" description="HSF-type DNA-binding" evidence="5">
    <location>
        <begin position="114"/>
        <end position="197"/>
    </location>
</feature>
<evidence type="ECO:0000256" key="3">
    <source>
        <dbReference type="ARBA" id="ARBA00023242"/>
    </source>
</evidence>
<feature type="region of interest" description="Disordered" evidence="4">
    <location>
        <begin position="264"/>
        <end position="312"/>
    </location>
</feature>
<evidence type="ECO:0000256" key="4">
    <source>
        <dbReference type="SAM" id="MobiDB-lite"/>
    </source>
</evidence>
<gene>
    <name evidence="6" type="ORF">BZ3500_MVSOF-1268-A1-R1_CHR8-1G10004</name>
</gene>
<feature type="region of interest" description="Disordered" evidence="4">
    <location>
        <begin position="54"/>
        <end position="73"/>
    </location>
</feature>
<evidence type="ECO:0000256" key="1">
    <source>
        <dbReference type="ARBA" id="ARBA00004123"/>
    </source>
</evidence>
<feature type="compositionally biased region" description="Polar residues" evidence="4">
    <location>
        <begin position="295"/>
        <end position="312"/>
    </location>
</feature>
<dbReference type="EMBL" id="FMWP01000087">
    <property type="protein sequence ID" value="SCZ96100.1"/>
    <property type="molecule type" value="Genomic_DNA"/>
</dbReference>
<evidence type="ECO:0000313" key="7">
    <source>
        <dbReference type="Proteomes" id="UP000249723"/>
    </source>
</evidence>
<name>A0A2X0LRR2_9BASI</name>
<dbReference type="InterPro" id="IPR000232">
    <property type="entry name" value="HSF_DNA-bd"/>
</dbReference>
<comment type="subcellular location">
    <subcellularLocation>
        <location evidence="1">Nucleus</location>
    </subcellularLocation>
</comment>
<feature type="region of interest" description="Disordered" evidence="4">
    <location>
        <begin position="333"/>
        <end position="373"/>
    </location>
</feature>
<organism evidence="6 7">
    <name type="scientific">Microbotryum saponariae</name>
    <dbReference type="NCBI Taxonomy" id="289078"/>
    <lineage>
        <taxon>Eukaryota</taxon>
        <taxon>Fungi</taxon>
        <taxon>Dikarya</taxon>
        <taxon>Basidiomycota</taxon>
        <taxon>Pucciniomycotina</taxon>
        <taxon>Microbotryomycetes</taxon>
        <taxon>Microbotryales</taxon>
        <taxon>Microbotryaceae</taxon>
        <taxon>Microbotryum</taxon>
    </lineage>
</organism>
<dbReference type="OrthoDB" id="60033at2759"/>
<accession>A0A2X0LRR2</accession>
<dbReference type="InterPro" id="IPR036390">
    <property type="entry name" value="WH_DNA-bd_sf"/>
</dbReference>
<dbReference type="AlphaFoldDB" id="A0A2X0LRR2"/>
<keyword evidence="3" id="KW-0539">Nucleus</keyword>
<sequence>MLIEPSSVHQHVAIACYPTNSFVSPAFKPLPLPPSSSTFHAPAAQPSYGTCIQQQAQKPQASRVSTTRDAPQRPARVERFLHKMMRSVRNTITQLYSRRLRPLLRQPDDDGFDIRPYIHWDSTGSVLVVPDEQALASNVCRQLFSQSNVSSFDKQLNNWGFLRYKPSPFDPRDTSEFERLGPRSRLWQHQSLTRDSTVEEVFAVKRKEDGMYKRRLMGSRSWSTGSDIAAGRNNVAPVATAGTYPRRSTRTRNRPLNMRLLCTSDEDSSSAEDAGRNKLKALPAPKLGRVYSAPPCTNNHHGRGTPSTLRRSSLDSAVHRTFRKVSSFDSFECLSSRSPTRSSPPEPQLGRVASSAPPSHYTSTSFGPSSFESSERSRYRCSHSITYDGPHPMLPLTRPDELPHLSPWRRSGSSALSHFYDLTANATILAPQQIRRCVTPTRSTWSADDTPDHPAVPSTLEERASQEMDGYSAAACLAKLHLGAQHHAVEHLHCGLKPSVAAR</sequence>
<dbReference type="GO" id="GO:0003700">
    <property type="term" value="F:DNA-binding transcription factor activity"/>
    <property type="evidence" value="ECO:0007669"/>
    <property type="project" value="InterPro"/>
</dbReference>
<feature type="compositionally biased region" description="Low complexity" evidence="4">
    <location>
        <begin position="363"/>
        <end position="372"/>
    </location>
</feature>
<reference evidence="7" key="1">
    <citation type="submission" date="2016-10" db="EMBL/GenBank/DDBJ databases">
        <authorList>
            <person name="Jeantristanb JTB J.-T."/>
            <person name="Ricardo R."/>
        </authorList>
    </citation>
    <scope>NUCLEOTIDE SEQUENCE [LARGE SCALE GENOMIC DNA]</scope>
</reference>
<feature type="compositionally biased region" description="Polar residues" evidence="4">
    <location>
        <begin position="54"/>
        <end position="69"/>
    </location>
</feature>
<dbReference type="GO" id="GO:0005634">
    <property type="term" value="C:nucleus"/>
    <property type="evidence" value="ECO:0007669"/>
    <property type="project" value="UniProtKB-SubCell"/>
</dbReference>
<evidence type="ECO:0000256" key="2">
    <source>
        <dbReference type="ARBA" id="ARBA00023125"/>
    </source>
</evidence>
<evidence type="ECO:0000259" key="5">
    <source>
        <dbReference type="Pfam" id="PF00447"/>
    </source>
</evidence>
<dbReference type="Pfam" id="PF00447">
    <property type="entry name" value="HSF_DNA-bind"/>
    <property type="match status" value="1"/>
</dbReference>
<proteinExistence type="predicted"/>
<keyword evidence="7" id="KW-1185">Reference proteome</keyword>
<protein>
    <submittedName>
        <fullName evidence="6">BZ3500_MvSof-1268-A1-R1_Chr8-1g10004 protein</fullName>
    </submittedName>
</protein>
<dbReference type="Gene3D" id="1.10.10.10">
    <property type="entry name" value="Winged helix-like DNA-binding domain superfamily/Winged helix DNA-binding domain"/>
    <property type="match status" value="1"/>
</dbReference>
<evidence type="ECO:0000313" key="6">
    <source>
        <dbReference type="EMBL" id="SCZ96100.1"/>
    </source>
</evidence>